<dbReference type="EMBL" id="JARXHW010000057">
    <property type="protein sequence ID" value="MDQ8209227.1"/>
    <property type="molecule type" value="Genomic_DNA"/>
</dbReference>
<dbReference type="PANTHER" id="PTHR30136">
    <property type="entry name" value="HELIX-TURN-HELIX TRANSCRIPTIONAL REGULATOR, ICLR FAMILY"/>
    <property type="match status" value="1"/>
</dbReference>
<dbReference type="Gene3D" id="1.10.10.10">
    <property type="entry name" value="Winged helix-like DNA-binding domain superfamily/Winged helix DNA-binding domain"/>
    <property type="match status" value="1"/>
</dbReference>
<dbReference type="Gene3D" id="3.30.450.40">
    <property type="match status" value="1"/>
</dbReference>
<dbReference type="PANTHER" id="PTHR30136:SF35">
    <property type="entry name" value="HTH-TYPE TRANSCRIPTIONAL REGULATOR RV1719"/>
    <property type="match status" value="1"/>
</dbReference>
<organism evidence="4 5">
    <name type="scientific">Thalassobacterium maritimum</name>
    <dbReference type="NCBI Taxonomy" id="3041265"/>
    <lineage>
        <taxon>Bacteria</taxon>
        <taxon>Pseudomonadati</taxon>
        <taxon>Verrucomicrobiota</taxon>
        <taxon>Opitutia</taxon>
        <taxon>Puniceicoccales</taxon>
        <taxon>Coraliomargaritaceae</taxon>
        <taxon>Thalassobacterium</taxon>
    </lineage>
</organism>
<keyword evidence="2" id="KW-0804">Transcription</keyword>
<sequence length="249" mass="28211">MEIKSSSDRVEASAPALERGLRLLQLLEGHSSMSLDQISRQLETPKASTLRLLATLEQMGIVRKIPEKRYQALFRLQPLQSPIERFRDSLKARMAMLVASTDCTVEWYEPTCDGMQLIHQTNPETELCVQARPGFLRDWHTEFEAVICVGHAFASQAPPLKKSQHYTANGILCPIDREEIQKRIRHAKSQQTAYDLPFNSNGVRRFAAAAFDPDDLSFLGVLAVAEVYHFSRANEPEFIIQSLTQTLKQ</sequence>
<protein>
    <submittedName>
        <fullName evidence="4">Helix-turn-helix domain-containing protein</fullName>
    </submittedName>
</protein>
<evidence type="ECO:0000313" key="4">
    <source>
        <dbReference type="EMBL" id="MDQ8209227.1"/>
    </source>
</evidence>
<dbReference type="SUPFAM" id="SSF55781">
    <property type="entry name" value="GAF domain-like"/>
    <property type="match status" value="1"/>
</dbReference>
<keyword evidence="5" id="KW-1185">Reference proteome</keyword>
<evidence type="ECO:0000256" key="1">
    <source>
        <dbReference type="ARBA" id="ARBA00023015"/>
    </source>
</evidence>
<dbReference type="SUPFAM" id="SSF46785">
    <property type="entry name" value="Winged helix' DNA-binding domain"/>
    <property type="match status" value="1"/>
</dbReference>
<dbReference type="Proteomes" id="UP001225316">
    <property type="component" value="Unassembled WGS sequence"/>
</dbReference>
<evidence type="ECO:0000256" key="2">
    <source>
        <dbReference type="ARBA" id="ARBA00023163"/>
    </source>
</evidence>
<evidence type="ECO:0000313" key="5">
    <source>
        <dbReference type="Proteomes" id="UP001225316"/>
    </source>
</evidence>
<name>A0ABU1B196_9BACT</name>
<feature type="domain" description="HTH iclR-type" evidence="3">
    <location>
        <begin position="14"/>
        <end position="74"/>
    </location>
</feature>
<accession>A0ABU1B196</accession>
<dbReference type="Pfam" id="PF09339">
    <property type="entry name" value="HTH_IclR"/>
    <property type="match status" value="1"/>
</dbReference>
<dbReference type="InterPro" id="IPR036388">
    <property type="entry name" value="WH-like_DNA-bd_sf"/>
</dbReference>
<reference evidence="4 5" key="1">
    <citation type="submission" date="2023-04" db="EMBL/GenBank/DDBJ databases">
        <title>A novel bacteria isolated from coastal sediment.</title>
        <authorList>
            <person name="Liu X.-J."/>
            <person name="Du Z.-J."/>
        </authorList>
    </citation>
    <scope>NUCLEOTIDE SEQUENCE [LARGE SCALE GENOMIC DNA]</scope>
    <source>
        <strain evidence="4 5">SDUM461003</strain>
    </source>
</reference>
<dbReference type="SMART" id="SM00346">
    <property type="entry name" value="HTH_ICLR"/>
    <property type="match status" value="1"/>
</dbReference>
<dbReference type="InterPro" id="IPR050707">
    <property type="entry name" value="HTH_MetabolicPath_Reg"/>
</dbReference>
<dbReference type="InterPro" id="IPR005471">
    <property type="entry name" value="Tscrpt_reg_IclR_N"/>
</dbReference>
<proteinExistence type="predicted"/>
<evidence type="ECO:0000259" key="3">
    <source>
        <dbReference type="PROSITE" id="PS51077"/>
    </source>
</evidence>
<comment type="caution">
    <text evidence="4">The sequence shown here is derived from an EMBL/GenBank/DDBJ whole genome shotgun (WGS) entry which is preliminary data.</text>
</comment>
<dbReference type="RefSeq" id="WP_308952083.1">
    <property type="nucleotide sequence ID" value="NZ_JARXHW010000057.1"/>
</dbReference>
<dbReference type="PROSITE" id="PS51077">
    <property type="entry name" value="HTH_ICLR"/>
    <property type="match status" value="1"/>
</dbReference>
<dbReference type="InterPro" id="IPR029016">
    <property type="entry name" value="GAF-like_dom_sf"/>
</dbReference>
<keyword evidence="1" id="KW-0805">Transcription regulation</keyword>
<dbReference type="InterPro" id="IPR036390">
    <property type="entry name" value="WH_DNA-bd_sf"/>
</dbReference>
<gene>
    <name evidence="4" type="ORF">QEH52_17000</name>
</gene>